<protein>
    <submittedName>
        <fullName evidence="1">Uncharacterized protein</fullName>
    </submittedName>
</protein>
<organism evidence="1 2">
    <name type="scientific">Rozella allomycis (strain CSF55)</name>
    <dbReference type="NCBI Taxonomy" id="988480"/>
    <lineage>
        <taxon>Eukaryota</taxon>
        <taxon>Fungi</taxon>
        <taxon>Fungi incertae sedis</taxon>
        <taxon>Cryptomycota</taxon>
        <taxon>Cryptomycota incertae sedis</taxon>
        <taxon>Rozella</taxon>
    </lineage>
</organism>
<evidence type="ECO:0000313" key="1">
    <source>
        <dbReference type="EMBL" id="RKP18305.1"/>
    </source>
</evidence>
<name>A0A4P9YGA4_ROZAC</name>
<evidence type="ECO:0000313" key="2">
    <source>
        <dbReference type="Proteomes" id="UP000281549"/>
    </source>
</evidence>
<sequence>MFSLSRKLQRVALKDYHRISYQTTPETKNLGSLMEILYSIYKSKRDILAPLLPYNTNDNPFYKMFSHFEERYRVERSDNEMNRMETDKEKSLETILDEGFEEFSSWVLSLGEMVPGVQSGIHAIVKKLLQTVENDPIYRIFSTTVSIGSTCNDGHNGYEFEEFRPTIVMDGELNCMNAQKAMNKMCSKMPREVTECNVNGCMAECRKTEQIVGWNEVLIIESRGEQNFPANIYLDGEKFKLTAKLFHGGACGLIEGPDTFVYDGSEGYVKESAGKIDGATTPAPLVFYVREKQNNKSKIKRGMDIFGPSLGDEMNNKERLKKKRTRKHINNHY</sequence>
<dbReference type="EMBL" id="ML005498">
    <property type="protein sequence ID" value="RKP18305.1"/>
    <property type="molecule type" value="Genomic_DNA"/>
</dbReference>
<reference evidence="2" key="1">
    <citation type="journal article" date="2018" name="Nat. Microbiol.">
        <title>Leveraging single-cell genomics to expand the fungal tree of life.</title>
        <authorList>
            <person name="Ahrendt S.R."/>
            <person name="Quandt C.A."/>
            <person name="Ciobanu D."/>
            <person name="Clum A."/>
            <person name="Salamov A."/>
            <person name="Andreopoulos B."/>
            <person name="Cheng J.F."/>
            <person name="Woyke T."/>
            <person name="Pelin A."/>
            <person name="Henrissat B."/>
            <person name="Reynolds N.K."/>
            <person name="Benny G.L."/>
            <person name="Smith M.E."/>
            <person name="James T.Y."/>
            <person name="Grigoriev I.V."/>
        </authorList>
    </citation>
    <scope>NUCLEOTIDE SEQUENCE [LARGE SCALE GENOMIC DNA]</scope>
    <source>
        <strain evidence="2">CSF55</strain>
    </source>
</reference>
<accession>A0A4P9YGA4</accession>
<gene>
    <name evidence="1" type="ORF">ROZALSC1DRAFT_23360</name>
</gene>
<proteinExistence type="predicted"/>
<dbReference type="AlphaFoldDB" id="A0A4P9YGA4"/>
<dbReference type="Proteomes" id="UP000281549">
    <property type="component" value="Unassembled WGS sequence"/>
</dbReference>